<dbReference type="Proteomes" id="UP000290849">
    <property type="component" value="Unassembled WGS sequence"/>
</dbReference>
<organism evidence="1 2">
    <name type="scientific">Achromobacter aloeverae</name>
    <dbReference type="NCBI Taxonomy" id="1750518"/>
    <lineage>
        <taxon>Bacteria</taxon>
        <taxon>Pseudomonadati</taxon>
        <taxon>Pseudomonadota</taxon>
        <taxon>Betaproteobacteria</taxon>
        <taxon>Burkholderiales</taxon>
        <taxon>Alcaligenaceae</taxon>
        <taxon>Achromobacter</taxon>
    </lineage>
</organism>
<evidence type="ECO:0000313" key="2">
    <source>
        <dbReference type="Proteomes" id="UP000290849"/>
    </source>
</evidence>
<protein>
    <submittedName>
        <fullName evidence="1">Uncharacterized protein</fullName>
    </submittedName>
</protein>
<reference evidence="1 2" key="1">
    <citation type="journal article" date="2017" name="Int. J. Syst. Evol. Microbiol.">
        <title>Achromobacter aloeverae sp. nov., isolated from the root of Aloe vera (L.) Burm.f.</title>
        <authorList>
            <person name="Kuncharoen N."/>
            <person name="Muramatsu Y."/>
            <person name="Shibata C."/>
            <person name="Kamakura Y."/>
            <person name="Nakagawa Y."/>
            <person name="Tanasupawat S."/>
        </authorList>
    </citation>
    <scope>NUCLEOTIDE SEQUENCE [LARGE SCALE GENOMIC DNA]</scope>
    <source>
        <strain evidence="1 2">AVA-1</strain>
    </source>
</reference>
<accession>A0A4Q1HRU4</accession>
<gene>
    <name evidence="1" type="ORF">C7R54_06730</name>
</gene>
<dbReference type="AlphaFoldDB" id="A0A4Q1HRU4"/>
<proteinExistence type="predicted"/>
<comment type="caution">
    <text evidence="1">The sequence shown here is derived from an EMBL/GenBank/DDBJ whole genome shotgun (WGS) entry which is preliminary data.</text>
</comment>
<sequence length="75" mass="8163">MVPERDVVGIDHLDQVGAGRRVGGDGPLRENRPVASTFISAIRHGVKTRRVYASLMHEDSFRALPVDLQADAIAV</sequence>
<dbReference type="EMBL" id="PYAL01000001">
    <property type="protein sequence ID" value="RXN93381.1"/>
    <property type="molecule type" value="Genomic_DNA"/>
</dbReference>
<name>A0A4Q1HRU4_9BURK</name>
<keyword evidence="2" id="KW-1185">Reference proteome</keyword>
<evidence type="ECO:0000313" key="1">
    <source>
        <dbReference type="EMBL" id="RXN93381.1"/>
    </source>
</evidence>